<keyword evidence="2" id="KW-1185">Reference proteome</keyword>
<dbReference type="eggNOG" id="COG3012">
    <property type="taxonomic scope" value="Bacteria"/>
</dbReference>
<organism evidence="1 2">
    <name type="scientific">Gracilibacillus boraciitolerans JCM 21714</name>
    <dbReference type="NCBI Taxonomy" id="1298598"/>
    <lineage>
        <taxon>Bacteria</taxon>
        <taxon>Bacillati</taxon>
        <taxon>Bacillota</taxon>
        <taxon>Bacilli</taxon>
        <taxon>Bacillales</taxon>
        <taxon>Bacillaceae</taxon>
        <taxon>Gracilibacillus</taxon>
    </lineage>
</organism>
<keyword evidence="1" id="KW-0347">Helicase</keyword>
<evidence type="ECO:0000313" key="1">
    <source>
        <dbReference type="EMBL" id="GAE93255.1"/>
    </source>
</evidence>
<dbReference type="EMBL" id="BAVS01000011">
    <property type="protein sequence ID" value="GAE93255.1"/>
    <property type="molecule type" value="Genomic_DNA"/>
</dbReference>
<proteinExistence type="predicted"/>
<dbReference type="SUPFAM" id="SSF103642">
    <property type="entry name" value="Sec-C motif"/>
    <property type="match status" value="1"/>
</dbReference>
<dbReference type="Gene3D" id="3.10.450.50">
    <property type="match status" value="1"/>
</dbReference>
<dbReference type="PANTHER" id="PTHR33747:SF1">
    <property type="entry name" value="ADENYLATE CYCLASE-ASSOCIATED CAP C-TERMINAL DOMAIN-CONTAINING PROTEIN"/>
    <property type="match status" value="1"/>
</dbReference>
<dbReference type="Proteomes" id="UP000019102">
    <property type="component" value="Unassembled WGS sequence"/>
</dbReference>
<dbReference type="AlphaFoldDB" id="W4VIM1"/>
<dbReference type="PANTHER" id="PTHR33747">
    <property type="entry name" value="UPF0225 PROTEIN SCO1677"/>
    <property type="match status" value="1"/>
</dbReference>
<keyword evidence="1" id="KW-0378">Hydrolase</keyword>
<keyword evidence="1" id="KW-0547">Nucleotide-binding</keyword>
<dbReference type="GO" id="GO:0004386">
    <property type="term" value="F:helicase activity"/>
    <property type="evidence" value="ECO:0007669"/>
    <property type="project" value="UniProtKB-KW"/>
</dbReference>
<dbReference type="InterPro" id="IPR004027">
    <property type="entry name" value="SEC_C_motif"/>
</dbReference>
<keyword evidence="1" id="KW-0067">ATP-binding</keyword>
<protein>
    <submittedName>
        <fullName evidence="1">Protein export cytoplasm protein SecA ATPase RNA helicase</fullName>
    </submittedName>
</protein>
<comment type="caution">
    <text evidence="1">The sequence shown here is derived from an EMBL/GenBank/DDBJ whole genome shotgun (WGS) entry which is preliminary data.</text>
</comment>
<dbReference type="Pfam" id="PF02810">
    <property type="entry name" value="SEC-C"/>
    <property type="match status" value="1"/>
</dbReference>
<reference evidence="1 2" key="1">
    <citation type="journal article" date="2014" name="Genome Announc.">
        <title>Draft Genome Sequence of the Boron-Tolerant and Moderately Halotolerant Bacterium Gracilibacillus boraciitolerans JCM 21714T.</title>
        <authorList>
            <person name="Ahmed I."/>
            <person name="Oshima K."/>
            <person name="Suda W."/>
            <person name="Kitamura K."/>
            <person name="Iida T."/>
            <person name="Ohmori Y."/>
            <person name="Fujiwara T."/>
            <person name="Hattori M."/>
            <person name="Ohkuma M."/>
        </authorList>
    </citation>
    <scope>NUCLEOTIDE SEQUENCE [LARGE SCALE GENOMIC DNA]</scope>
    <source>
        <strain evidence="1 2">JCM 21714</strain>
    </source>
</reference>
<accession>W4VIM1</accession>
<sequence>MIAAVLVEEMYGIMKNNEVFNEKRYCKKLDKLPEYYIENYTDLESDEDKQGTVVNEQKIGRNDPCPCGSGKKYKKCCG</sequence>
<dbReference type="STRING" id="1298598.JCM21714_2322"/>
<gene>
    <name evidence="1" type="ORF">JCM21714_2322</name>
</gene>
<evidence type="ECO:0000313" key="2">
    <source>
        <dbReference type="Proteomes" id="UP000019102"/>
    </source>
</evidence>
<name>W4VIM1_9BACI</name>